<feature type="compositionally biased region" description="Polar residues" evidence="1">
    <location>
        <begin position="293"/>
        <end position="303"/>
    </location>
</feature>
<feature type="region of interest" description="Disordered" evidence="1">
    <location>
        <begin position="1318"/>
        <end position="1350"/>
    </location>
</feature>
<feature type="region of interest" description="Disordered" evidence="1">
    <location>
        <begin position="979"/>
        <end position="1007"/>
    </location>
</feature>
<evidence type="ECO:0000256" key="2">
    <source>
        <dbReference type="SAM" id="Phobius"/>
    </source>
</evidence>
<feature type="compositionally biased region" description="Low complexity" evidence="1">
    <location>
        <begin position="1117"/>
        <end position="1128"/>
    </location>
</feature>
<feature type="region of interest" description="Disordered" evidence="1">
    <location>
        <begin position="867"/>
        <end position="961"/>
    </location>
</feature>
<comment type="caution">
    <text evidence="3">The sequence shown here is derived from an EMBL/GenBank/DDBJ whole genome shotgun (WGS) entry which is preliminary data.</text>
</comment>
<dbReference type="Proteomes" id="UP001438707">
    <property type="component" value="Unassembled WGS sequence"/>
</dbReference>
<reference evidence="3 4" key="1">
    <citation type="journal article" date="2024" name="Nat. Commun.">
        <title>Phylogenomics reveals the evolutionary origins of lichenization in chlorophyte algae.</title>
        <authorList>
            <person name="Puginier C."/>
            <person name="Libourel C."/>
            <person name="Otte J."/>
            <person name="Skaloud P."/>
            <person name="Haon M."/>
            <person name="Grisel S."/>
            <person name="Petersen M."/>
            <person name="Berrin J.G."/>
            <person name="Delaux P.M."/>
            <person name="Dal Grande F."/>
            <person name="Keller J."/>
        </authorList>
    </citation>
    <scope>NUCLEOTIDE SEQUENCE [LARGE SCALE GENOMIC DNA]</scope>
    <source>
        <strain evidence="3 4">SAG 2145</strain>
    </source>
</reference>
<feature type="region of interest" description="Disordered" evidence="1">
    <location>
        <begin position="1052"/>
        <end position="1071"/>
    </location>
</feature>
<feature type="compositionally biased region" description="Low complexity" evidence="1">
    <location>
        <begin position="905"/>
        <end position="916"/>
    </location>
</feature>
<evidence type="ECO:0000313" key="3">
    <source>
        <dbReference type="EMBL" id="KAK9837649.1"/>
    </source>
</evidence>
<gene>
    <name evidence="3" type="ORF">WJX74_002191</name>
</gene>
<feature type="region of interest" description="Disordered" evidence="1">
    <location>
        <begin position="42"/>
        <end position="82"/>
    </location>
</feature>
<name>A0AAW1RV94_9CHLO</name>
<feature type="region of interest" description="Disordered" evidence="1">
    <location>
        <begin position="220"/>
        <end position="248"/>
    </location>
</feature>
<evidence type="ECO:0000313" key="4">
    <source>
        <dbReference type="Proteomes" id="UP001438707"/>
    </source>
</evidence>
<feature type="compositionally biased region" description="Polar residues" evidence="1">
    <location>
        <begin position="1059"/>
        <end position="1071"/>
    </location>
</feature>
<feature type="region of interest" description="Disordered" evidence="1">
    <location>
        <begin position="416"/>
        <end position="438"/>
    </location>
</feature>
<feature type="region of interest" description="Disordered" evidence="1">
    <location>
        <begin position="107"/>
        <end position="129"/>
    </location>
</feature>
<feature type="compositionally biased region" description="Polar residues" evidence="1">
    <location>
        <begin position="58"/>
        <end position="68"/>
    </location>
</feature>
<feature type="region of interest" description="Disordered" evidence="1">
    <location>
        <begin position="260"/>
        <end position="333"/>
    </location>
</feature>
<proteinExistence type="predicted"/>
<feature type="compositionally biased region" description="Low complexity" evidence="1">
    <location>
        <begin position="658"/>
        <end position="672"/>
    </location>
</feature>
<feature type="compositionally biased region" description="Low complexity" evidence="1">
    <location>
        <begin position="169"/>
        <end position="186"/>
    </location>
</feature>
<feature type="compositionally biased region" description="Polar residues" evidence="1">
    <location>
        <begin position="1657"/>
        <end position="1673"/>
    </location>
</feature>
<feature type="region of interest" description="Disordered" evidence="1">
    <location>
        <begin position="371"/>
        <end position="398"/>
    </location>
</feature>
<sequence>MHGSQSTLLKLKTAASPDQDARPEGLSALKQRYGRLGLSLSPEARSSSLQASVAGDRNTPQSWLTWHQSAAEDADVRSEDQSRTPLLIQDASGTPQSWLTSLEIKSHGHEANSEDPDRSHFQTPGKDMQSVTRFCSAISRMPSGNDSPASVSKPPRLTPAMAQLREDAPATSPAASPSPASWLVPSTSGHDRFPSPVPPKTCGAASGLSGSMRLSQIDAERQTGCAGASQAPDAHASDSQHWNGGLSMQPRANAEAGMMEETGESELGGPDSSQYSAVRDPFPRPVASKLSESESAQHMTSQAADAGSAVKPRHDAPSIMHGQGNLEHGTPSAQAPVRASLPLLRGARGSAAPLTPVSEWAPLRGRFNSAIPRPSSASTQSHTSSCLRGTEGPTEPELRMPSSMAEALITLPHVTTHSPSQATHPATRHGSWQAAETKKARLSTEWAAPSDKDRQAVRHVPLGEKHALQTEQQAAHPATIRDAWRMQKGVPRQGGLLGRGLLHGRDPMSPCPMQDVRLSQAMPRGIKAPQSGGASRRRPSGLGHSRPKMQPHMVQPPWVGPAEEGDAGCEPTSDGNAKPQGPNSDLVASMHARLSRLGLPLGSQRGNVSMHSPIKEAPAHQPQHQAGDQPSTTIVSASSQSGQDASTWLTSAPSPKPSASLQSSQVESSRGSIVPAAGSALQDDDSQEWLYTPIIGSADGKDSNAVPGVGACALPVSPGKFPFIHPSASQSWATDPSASAQSTDVATSHGAAGESSADRPAQPLTRGNPPVPRQNAAPPNAVSGVGSAARSQSDMLEDRLGLGISLPLRRSNAEGHTISPVGPHEDAAQSNDTAQCMSGQEVLTPHDPPAADTSTAGMQLAEAVQISMPSHHRSESSPASWKSQSFHQPPGNKENLAPLQHDVSSPHSSMSHAASSGTKDALRSPQSHHVQSSERKVVTRSKVRLQGSTAGDGFESPSRASPDMVQAFAEAVACMRSSPSPCVSPLRQPTSLKKPANGSVARPAGHTSPLVSATAKCQFDSGRQSLCSPATAIRPTKIALSNLFEQSVSPAHELASELPQPSVSRSPSMPASPQAHLAAELLEDQIPIARGTSLEQQVCNGSGDQPASLGAELHMDSSGQSSPSGMQGTVDAADDDPEYALDWSIPAQTETAEGDPEEDLATPSPDSLLSLSAESLDGLTDTSSDRGAHKPALCAAGYLTTPRITDPQERPVSVFRQPLALVASPTSQNVGANSWIASRGLTALFPQAGGFASPIEVKGKYQARQQAEAQSQERPEVVRQLVPGDSPHMYYARAASTPGAASPFNLTARSQELMRLGTCQPPSLMTPDLQSQASGASLQGTTSGRPARPRSFSRHGACCLAILSTLLVAAFTALWQALSAGPAWWSLRARGPPSMSTLEKAYADLERRLAVEEVAPASNYATASAHSGLPSDGMHLTEDAEDQLPAWAQLDEQVEPQPKPSAPWAVADPPPASHPAKQLSSDTQQRESRPYMAEDAADEVPACTQSTARVEAQQDSESSATPAGIFAVPMGLDPEDQLLGSRGIAAKSLLPETHAQARSQAAADPDLQGIHGSANSMPTAFENAGRSWLEPSFGILSGIIMACGAAVLWAVRHLCWRASKHQDPGALALHARQRRHAECKEAEDDDEESDADHAAVSPQQHLPVQPSPSSSRYNLRDRAGT</sequence>
<feature type="compositionally biased region" description="Low complexity" evidence="1">
    <location>
        <begin position="1161"/>
        <end position="1170"/>
    </location>
</feature>
<feature type="region of interest" description="Disordered" evidence="1">
    <location>
        <begin position="727"/>
        <end position="792"/>
    </location>
</feature>
<keyword evidence="2" id="KW-0472">Membrane</keyword>
<dbReference type="EMBL" id="JALJOS010000006">
    <property type="protein sequence ID" value="KAK9837649.1"/>
    <property type="molecule type" value="Genomic_DNA"/>
</dbReference>
<feature type="region of interest" description="Disordered" evidence="1">
    <location>
        <begin position="522"/>
        <end position="585"/>
    </location>
</feature>
<feature type="compositionally biased region" description="Polar residues" evidence="1">
    <location>
        <begin position="622"/>
        <end position="653"/>
    </location>
</feature>
<feature type="region of interest" description="Disordered" evidence="1">
    <location>
        <begin position="1634"/>
        <end position="1681"/>
    </location>
</feature>
<feature type="region of interest" description="Disordered" evidence="1">
    <location>
        <begin position="616"/>
        <end position="685"/>
    </location>
</feature>
<feature type="compositionally biased region" description="Basic residues" evidence="1">
    <location>
        <begin position="535"/>
        <end position="549"/>
    </location>
</feature>
<feature type="region of interest" description="Disordered" evidence="1">
    <location>
        <begin position="1150"/>
        <end position="1170"/>
    </location>
</feature>
<feature type="compositionally biased region" description="Polar residues" evidence="1">
    <location>
        <begin position="979"/>
        <end position="991"/>
    </location>
</feature>
<accession>A0AAW1RV94</accession>
<keyword evidence="2" id="KW-0812">Transmembrane</keyword>
<organism evidence="3 4">
    <name type="scientific">Apatococcus lobatus</name>
    <dbReference type="NCBI Taxonomy" id="904363"/>
    <lineage>
        <taxon>Eukaryota</taxon>
        <taxon>Viridiplantae</taxon>
        <taxon>Chlorophyta</taxon>
        <taxon>core chlorophytes</taxon>
        <taxon>Trebouxiophyceae</taxon>
        <taxon>Chlorellales</taxon>
        <taxon>Chlorellaceae</taxon>
        <taxon>Apatococcus</taxon>
    </lineage>
</organism>
<feature type="compositionally biased region" description="Acidic residues" evidence="1">
    <location>
        <begin position="1641"/>
        <end position="1650"/>
    </location>
</feature>
<protein>
    <submittedName>
        <fullName evidence="3">Uncharacterized protein</fullName>
    </submittedName>
</protein>
<feature type="compositionally biased region" description="Polar residues" evidence="1">
    <location>
        <begin position="1320"/>
        <end position="1344"/>
    </location>
</feature>
<feature type="compositionally biased region" description="Low complexity" evidence="1">
    <location>
        <begin position="375"/>
        <end position="385"/>
    </location>
</feature>
<feature type="compositionally biased region" description="Basic and acidic residues" evidence="1">
    <location>
        <begin position="107"/>
        <end position="120"/>
    </location>
</feature>
<keyword evidence="4" id="KW-1185">Reference proteome</keyword>
<feature type="region of interest" description="Disordered" evidence="1">
    <location>
        <begin position="1097"/>
        <end position="1134"/>
    </location>
</feature>
<feature type="compositionally biased region" description="Polar residues" evidence="1">
    <location>
        <begin position="876"/>
        <end position="887"/>
    </location>
</feature>
<feature type="region of interest" description="Disordered" evidence="1">
    <location>
        <begin position="1"/>
        <end position="28"/>
    </location>
</feature>
<feature type="transmembrane region" description="Helical" evidence="2">
    <location>
        <begin position="1593"/>
        <end position="1611"/>
    </location>
</feature>
<feature type="compositionally biased region" description="Polar residues" evidence="1">
    <location>
        <begin position="727"/>
        <end position="746"/>
    </location>
</feature>
<feature type="region of interest" description="Disordered" evidence="1">
    <location>
        <begin position="165"/>
        <end position="208"/>
    </location>
</feature>
<keyword evidence="2" id="KW-1133">Transmembrane helix</keyword>
<feature type="region of interest" description="Disordered" evidence="1">
    <location>
        <begin position="1453"/>
        <end position="1496"/>
    </location>
</feature>
<evidence type="ECO:0000256" key="1">
    <source>
        <dbReference type="SAM" id="MobiDB-lite"/>
    </source>
</evidence>